<dbReference type="PROSITE" id="PS51257">
    <property type="entry name" value="PROKAR_LIPOPROTEIN"/>
    <property type="match status" value="1"/>
</dbReference>
<evidence type="ECO:0000313" key="2">
    <source>
        <dbReference type="Proteomes" id="UP001221757"/>
    </source>
</evidence>
<keyword evidence="2" id="KW-1185">Reference proteome</keyword>
<protein>
    <submittedName>
        <fullName evidence="1">Uncharacterized protein</fullName>
    </submittedName>
</protein>
<sequence>MWKKNPSSSCWAYACELWGVGKYDRKDNESLPLTEKTFRRGKSRKIKSKKKTRMCRLTEGLRHSVAANLWRTILYNGWTLTGPGWGLKTHNYKSGYVVPDNTGLTDMFPSMSSRPLMNGRPVC</sequence>
<comment type="caution">
    <text evidence="1">The sequence shown here is derived from an EMBL/GenBank/DDBJ whole genome shotgun (WGS) entry which is preliminary data.</text>
</comment>
<gene>
    <name evidence="1" type="ORF">B0H17DRAFT_1144162</name>
</gene>
<proteinExistence type="predicted"/>
<organism evidence="1 2">
    <name type="scientific">Mycena rosella</name>
    <name type="common">Pink bonnet</name>
    <name type="synonym">Agaricus rosellus</name>
    <dbReference type="NCBI Taxonomy" id="1033263"/>
    <lineage>
        <taxon>Eukaryota</taxon>
        <taxon>Fungi</taxon>
        <taxon>Dikarya</taxon>
        <taxon>Basidiomycota</taxon>
        <taxon>Agaricomycotina</taxon>
        <taxon>Agaricomycetes</taxon>
        <taxon>Agaricomycetidae</taxon>
        <taxon>Agaricales</taxon>
        <taxon>Marasmiineae</taxon>
        <taxon>Mycenaceae</taxon>
        <taxon>Mycena</taxon>
    </lineage>
</organism>
<accession>A0AAD7CTZ0</accession>
<dbReference type="Proteomes" id="UP001221757">
    <property type="component" value="Unassembled WGS sequence"/>
</dbReference>
<evidence type="ECO:0000313" key="1">
    <source>
        <dbReference type="EMBL" id="KAJ7662950.1"/>
    </source>
</evidence>
<dbReference type="AlphaFoldDB" id="A0AAD7CTZ0"/>
<reference evidence="1" key="1">
    <citation type="submission" date="2023-03" db="EMBL/GenBank/DDBJ databases">
        <title>Massive genome expansion in bonnet fungi (Mycena s.s.) driven by repeated elements and novel gene families across ecological guilds.</title>
        <authorList>
            <consortium name="Lawrence Berkeley National Laboratory"/>
            <person name="Harder C.B."/>
            <person name="Miyauchi S."/>
            <person name="Viragh M."/>
            <person name="Kuo A."/>
            <person name="Thoen E."/>
            <person name="Andreopoulos B."/>
            <person name="Lu D."/>
            <person name="Skrede I."/>
            <person name="Drula E."/>
            <person name="Henrissat B."/>
            <person name="Morin E."/>
            <person name="Kohler A."/>
            <person name="Barry K."/>
            <person name="LaButti K."/>
            <person name="Morin E."/>
            <person name="Salamov A."/>
            <person name="Lipzen A."/>
            <person name="Mereny Z."/>
            <person name="Hegedus B."/>
            <person name="Baldrian P."/>
            <person name="Stursova M."/>
            <person name="Weitz H."/>
            <person name="Taylor A."/>
            <person name="Grigoriev I.V."/>
            <person name="Nagy L.G."/>
            <person name="Martin F."/>
            <person name="Kauserud H."/>
        </authorList>
    </citation>
    <scope>NUCLEOTIDE SEQUENCE</scope>
    <source>
        <strain evidence="1">CBHHK067</strain>
    </source>
</reference>
<dbReference type="EMBL" id="JARKIE010000236">
    <property type="protein sequence ID" value="KAJ7662950.1"/>
    <property type="molecule type" value="Genomic_DNA"/>
</dbReference>
<name>A0AAD7CTZ0_MYCRO</name>